<evidence type="ECO:0000256" key="4">
    <source>
        <dbReference type="ARBA" id="ARBA00022725"/>
    </source>
</evidence>
<keyword evidence="3 9" id="KW-0812">Transmembrane</keyword>
<keyword evidence="8 9" id="KW-0807">Transducer</keyword>
<comment type="caution">
    <text evidence="10">The sequence shown here is derived from an EMBL/GenBank/DDBJ whole genome shotgun (WGS) entry which is preliminary data.</text>
</comment>
<evidence type="ECO:0000256" key="1">
    <source>
        <dbReference type="ARBA" id="ARBA00004141"/>
    </source>
</evidence>
<evidence type="ECO:0000256" key="2">
    <source>
        <dbReference type="ARBA" id="ARBA00022606"/>
    </source>
</evidence>
<evidence type="ECO:0000256" key="7">
    <source>
        <dbReference type="ARBA" id="ARBA00023170"/>
    </source>
</evidence>
<feature type="transmembrane region" description="Helical" evidence="9">
    <location>
        <begin position="114"/>
        <end position="135"/>
    </location>
</feature>
<reference evidence="10 11" key="1">
    <citation type="submission" date="2017-12" db="EMBL/GenBank/DDBJ databases">
        <title>Hemimetabolous genomes reveal molecular basis of termite eusociality.</title>
        <authorList>
            <person name="Harrison M.C."/>
            <person name="Jongepier E."/>
            <person name="Robertson H.M."/>
            <person name="Arning N."/>
            <person name="Bitard-Feildel T."/>
            <person name="Chao H."/>
            <person name="Childers C.P."/>
            <person name="Dinh H."/>
            <person name="Doddapaneni H."/>
            <person name="Dugan S."/>
            <person name="Gowin J."/>
            <person name="Greiner C."/>
            <person name="Han Y."/>
            <person name="Hu H."/>
            <person name="Hughes D.S.T."/>
            <person name="Huylmans A.-K."/>
            <person name="Kemena C."/>
            <person name="Kremer L.P.M."/>
            <person name="Lee S.L."/>
            <person name="Lopez-Ezquerra A."/>
            <person name="Mallet L."/>
            <person name="Monroy-Kuhn J.M."/>
            <person name="Moser A."/>
            <person name="Murali S.C."/>
            <person name="Muzny D.M."/>
            <person name="Otani S."/>
            <person name="Piulachs M.-D."/>
            <person name="Poelchau M."/>
            <person name="Qu J."/>
            <person name="Schaub F."/>
            <person name="Wada-Katsumata A."/>
            <person name="Worley K.C."/>
            <person name="Xie Q."/>
            <person name="Ylla G."/>
            <person name="Poulsen M."/>
            <person name="Gibbs R.A."/>
            <person name="Schal C."/>
            <person name="Richards S."/>
            <person name="Belles X."/>
            <person name="Korb J."/>
            <person name="Bornberg-Bauer E."/>
        </authorList>
    </citation>
    <scope>NUCLEOTIDE SEQUENCE [LARGE SCALE GENOMIC DNA]</scope>
    <source>
        <tissue evidence="10">Whole body</tissue>
    </source>
</reference>
<comment type="caution">
    <text evidence="9">Lacks conserved residue(s) required for the propagation of feature annotation.</text>
</comment>
<organism evidence="10 11">
    <name type="scientific">Cryptotermes secundus</name>
    <dbReference type="NCBI Taxonomy" id="105785"/>
    <lineage>
        <taxon>Eukaryota</taxon>
        <taxon>Metazoa</taxon>
        <taxon>Ecdysozoa</taxon>
        <taxon>Arthropoda</taxon>
        <taxon>Hexapoda</taxon>
        <taxon>Insecta</taxon>
        <taxon>Pterygota</taxon>
        <taxon>Neoptera</taxon>
        <taxon>Polyneoptera</taxon>
        <taxon>Dictyoptera</taxon>
        <taxon>Blattodea</taxon>
        <taxon>Blattoidea</taxon>
        <taxon>Termitoidae</taxon>
        <taxon>Kalotermitidae</taxon>
        <taxon>Cryptotermitinae</taxon>
        <taxon>Cryptotermes</taxon>
    </lineage>
</organism>
<dbReference type="GO" id="GO:0004984">
    <property type="term" value="F:olfactory receptor activity"/>
    <property type="evidence" value="ECO:0007669"/>
    <property type="project" value="InterPro"/>
</dbReference>
<keyword evidence="5 9" id="KW-1133">Transmembrane helix</keyword>
<dbReference type="EMBL" id="NEVH01023280">
    <property type="protein sequence ID" value="PNF18078.1"/>
    <property type="molecule type" value="Genomic_DNA"/>
</dbReference>
<keyword evidence="6 9" id="KW-0472">Membrane</keyword>
<dbReference type="PANTHER" id="PTHR21137:SF42">
    <property type="entry name" value="ODORANT RECEPTOR 83A"/>
    <property type="match status" value="1"/>
</dbReference>
<keyword evidence="11" id="KW-1185">Reference proteome</keyword>
<keyword evidence="7 9" id="KW-0675">Receptor</keyword>
<evidence type="ECO:0000313" key="10">
    <source>
        <dbReference type="EMBL" id="PNF18078.1"/>
    </source>
</evidence>
<dbReference type="GO" id="GO:0007165">
    <property type="term" value="P:signal transduction"/>
    <property type="evidence" value="ECO:0007669"/>
    <property type="project" value="UniProtKB-KW"/>
</dbReference>
<dbReference type="GO" id="GO:0005886">
    <property type="term" value="C:plasma membrane"/>
    <property type="evidence" value="ECO:0007669"/>
    <property type="project" value="UniProtKB-SubCell"/>
</dbReference>
<dbReference type="Pfam" id="PF02949">
    <property type="entry name" value="7tm_6"/>
    <property type="match status" value="1"/>
</dbReference>
<dbReference type="GO" id="GO:0005549">
    <property type="term" value="F:odorant binding"/>
    <property type="evidence" value="ECO:0007669"/>
    <property type="project" value="InterPro"/>
</dbReference>
<name>A0A2J7PP24_9NEOP</name>
<feature type="transmembrane region" description="Helical" evidence="9">
    <location>
        <begin position="16"/>
        <end position="40"/>
    </location>
</feature>
<evidence type="ECO:0000256" key="3">
    <source>
        <dbReference type="ARBA" id="ARBA00022692"/>
    </source>
</evidence>
<evidence type="ECO:0000256" key="8">
    <source>
        <dbReference type="ARBA" id="ARBA00023224"/>
    </source>
</evidence>
<protein>
    <recommendedName>
        <fullName evidence="9">Odorant receptor</fullName>
    </recommendedName>
</protein>
<dbReference type="OrthoDB" id="8189629at2759"/>
<dbReference type="FunCoup" id="A0A2J7PP24">
    <property type="interactions" value="59"/>
</dbReference>
<evidence type="ECO:0000256" key="9">
    <source>
        <dbReference type="RuleBase" id="RU351113"/>
    </source>
</evidence>
<accession>A0A2J7PP24</accession>
<proteinExistence type="inferred from homology"/>
<evidence type="ECO:0000256" key="6">
    <source>
        <dbReference type="ARBA" id="ARBA00023136"/>
    </source>
</evidence>
<keyword evidence="4 9" id="KW-0552">Olfaction</keyword>
<sequence>MLPSLSTYSSPWKYQLYNLFSAVTFLSYIPLIIMQFIGIYKYSGNLTLLTVIIFQLAAYFDGMVNMAYFIYHRKRLLDLFYLTENKFNPFMKEVGTPEKQIDIIGRNKKFERNITTVAMGAFLADMCTWCVLPSIVRYLDYFREENLEAEEHLEYFILVMWLPENAATFPFYEMLHIFQFLSVWGVVANYAAEDECHTFSEETTRNIADTNISSCSSTLDDKERSNSILYLSEMGTQNPALRGYTSTIDATKMMARSSSTVQEFSSEVTYLIKCIRYHQNLLKFCVEVNDFLSNVLLFDLIIFQILMCLPPLQLILGQNVSMLRFVSSIVDTGIWPLLICFWGEALSNQSLSVQRAAYGCSWYNRSQSLKKLLHFFIMRSKKPVRMTAGKFYYISLETFADVIILYNIICLRSRKPRLTAVGILVRCADHTTSSIH</sequence>
<evidence type="ECO:0000256" key="5">
    <source>
        <dbReference type="ARBA" id="ARBA00022989"/>
    </source>
</evidence>
<dbReference type="InterPro" id="IPR004117">
    <property type="entry name" value="7tm6_olfct_rcpt"/>
</dbReference>
<comment type="subcellular location">
    <subcellularLocation>
        <location evidence="9">Cell membrane</location>
        <topology evidence="9">Multi-pass membrane protein</topology>
    </subcellularLocation>
    <subcellularLocation>
        <location evidence="1">Membrane</location>
        <topology evidence="1">Multi-pass membrane protein</topology>
    </subcellularLocation>
</comment>
<dbReference type="Proteomes" id="UP000235965">
    <property type="component" value="Unassembled WGS sequence"/>
</dbReference>
<keyword evidence="2 9" id="KW-0716">Sensory transduction</keyword>
<evidence type="ECO:0000313" key="11">
    <source>
        <dbReference type="Proteomes" id="UP000235965"/>
    </source>
</evidence>
<dbReference type="InParanoid" id="A0A2J7PP24"/>
<gene>
    <name evidence="10" type="ORF">B7P43_G03320</name>
</gene>
<comment type="similarity">
    <text evidence="9">Belongs to the insect chemoreceptor superfamily. Heteromeric odorant receptor channel (TC 1.A.69) family.</text>
</comment>
<dbReference type="AlphaFoldDB" id="A0A2J7PP24"/>
<dbReference type="PANTHER" id="PTHR21137">
    <property type="entry name" value="ODORANT RECEPTOR"/>
    <property type="match status" value="1"/>
</dbReference>
<feature type="transmembrane region" description="Helical" evidence="9">
    <location>
        <begin position="46"/>
        <end position="71"/>
    </location>
</feature>